<dbReference type="AlphaFoldDB" id="A0A502CQN9"/>
<dbReference type="OrthoDB" id="7585591at2"/>
<evidence type="ECO:0000313" key="2">
    <source>
        <dbReference type="EMBL" id="TPG15537.1"/>
    </source>
</evidence>
<gene>
    <name evidence="2" type="ORF">EAH84_01690</name>
</gene>
<evidence type="ECO:0000256" key="1">
    <source>
        <dbReference type="SAM" id="Phobius"/>
    </source>
</evidence>
<reference evidence="2 3" key="1">
    <citation type="journal article" date="2019" name="Environ. Microbiol.">
        <title>Species interactions and distinct microbial communities in high Arctic permafrost affected cryosols are associated with the CH4 and CO2 gas fluxes.</title>
        <authorList>
            <person name="Altshuler I."/>
            <person name="Hamel J."/>
            <person name="Turney S."/>
            <person name="Magnuson E."/>
            <person name="Levesque R."/>
            <person name="Greer C."/>
            <person name="Whyte L.G."/>
        </authorList>
    </citation>
    <scope>NUCLEOTIDE SEQUENCE [LARGE SCALE GENOMIC DNA]</scope>
    <source>
        <strain evidence="2 3">S5.1</strain>
    </source>
</reference>
<dbReference type="RefSeq" id="WP_140866699.1">
    <property type="nucleotide sequence ID" value="NZ_RCZK01000001.1"/>
</dbReference>
<dbReference type="EMBL" id="RCZK01000001">
    <property type="protein sequence ID" value="TPG15537.1"/>
    <property type="molecule type" value="Genomic_DNA"/>
</dbReference>
<sequence>MNLYIVAGSLVAILALAGVAWMLRLGRDARIDGPEAAADAADQALPGFATVNAVVGADGAGALAVTGDGRVAAIKRHGARLAVREVRWDSVRATPAGMLVETGERPFGSVLVAGVSALDIRRLAPQLTRV</sequence>
<comment type="caution">
    <text evidence="2">The sequence shown here is derived from an EMBL/GenBank/DDBJ whole genome shotgun (WGS) entry which is preliminary data.</text>
</comment>
<keyword evidence="1" id="KW-0812">Transmembrane</keyword>
<evidence type="ECO:0000313" key="3">
    <source>
        <dbReference type="Proteomes" id="UP000318413"/>
    </source>
</evidence>
<name>A0A502CQN9_9SPHN</name>
<proteinExistence type="predicted"/>
<organism evidence="2 3">
    <name type="scientific">Sphingomonas oligophenolica</name>
    <dbReference type="NCBI Taxonomy" id="301154"/>
    <lineage>
        <taxon>Bacteria</taxon>
        <taxon>Pseudomonadati</taxon>
        <taxon>Pseudomonadota</taxon>
        <taxon>Alphaproteobacteria</taxon>
        <taxon>Sphingomonadales</taxon>
        <taxon>Sphingomonadaceae</taxon>
        <taxon>Sphingomonas</taxon>
    </lineage>
</organism>
<keyword evidence="3" id="KW-1185">Reference proteome</keyword>
<dbReference type="Proteomes" id="UP000318413">
    <property type="component" value="Unassembled WGS sequence"/>
</dbReference>
<feature type="transmembrane region" description="Helical" evidence="1">
    <location>
        <begin position="6"/>
        <end position="23"/>
    </location>
</feature>
<protein>
    <submittedName>
        <fullName evidence="2">Uncharacterized protein</fullName>
    </submittedName>
</protein>
<keyword evidence="1" id="KW-0472">Membrane</keyword>
<accession>A0A502CQN9</accession>
<keyword evidence="1" id="KW-1133">Transmembrane helix</keyword>